<evidence type="ECO:0000313" key="2">
    <source>
        <dbReference type="Proteomes" id="UP001596067"/>
    </source>
</evidence>
<gene>
    <name evidence="1" type="ORF">ACFP0N_12305</name>
</gene>
<dbReference type="RefSeq" id="WP_313767299.1">
    <property type="nucleotide sequence ID" value="NZ_BAAAVH010000011.1"/>
</dbReference>
<protein>
    <submittedName>
        <fullName evidence="1">Uncharacterized protein</fullName>
    </submittedName>
</protein>
<comment type="caution">
    <text evidence="1">The sequence shown here is derived from an EMBL/GenBank/DDBJ whole genome shotgun (WGS) entry which is preliminary data.</text>
</comment>
<name>A0ABW1EVA6_9ACTN</name>
<dbReference type="Gene3D" id="2.120.10.70">
    <property type="entry name" value="Fucose-specific lectin"/>
    <property type="match status" value="1"/>
</dbReference>
<sequence>MTTQTLQFTLETVDDSAEVLGQSFLAVDGTGEPAIAYVVGTAVGTTVRVARRQNGHWTHEDTGGIAAGDDVRISLSFDSANVPHIAYRDGQSGNAIFATRRDDGGWSREEIPTQAGIIVRAAADVSMQIEPNLNDPPFADTPTVGYRDAFNGDSAAVARKIGGTWQISGVDAPSDVRTGLSLAFDSSAGLRLAYFQGFDDGSPVIPQPLKLAQEQVSDAEDPHPPTFVNGVIDPDMRAAESVSMARGLFSKVLVAYADVRTRTVRAWSSSFGSPPSIDVVAQGNDANGPRRPSAAGDPHQTLFIAYLDNGQVVLARRGPAGWSGQPVATGDGWPSLEFGKNGTAHLAYGTGRLMYARGTVGTG</sequence>
<accession>A0ABW1EVA6</accession>
<organism evidence="1 2">
    <name type="scientific">Kitasatospora aburaviensis</name>
    <dbReference type="NCBI Taxonomy" id="67265"/>
    <lineage>
        <taxon>Bacteria</taxon>
        <taxon>Bacillati</taxon>
        <taxon>Actinomycetota</taxon>
        <taxon>Actinomycetes</taxon>
        <taxon>Kitasatosporales</taxon>
        <taxon>Streptomycetaceae</taxon>
        <taxon>Kitasatospora</taxon>
    </lineage>
</organism>
<dbReference type="Proteomes" id="UP001596067">
    <property type="component" value="Unassembled WGS sequence"/>
</dbReference>
<proteinExistence type="predicted"/>
<reference evidence="2" key="1">
    <citation type="journal article" date="2019" name="Int. J. Syst. Evol. Microbiol.">
        <title>The Global Catalogue of Microorganisms (GCM) 10K type strain sequencing project: providing services to taxonomists for standard genome sequencing and annotation.</title>
        <authorList>
            <consortium name="The Broad Institute Genomics Platform"/>
            <consortium name="The Broad Institute Genome Sequencing Center for Infectious Disease"/>
            <person name="Wu L."/>
            <person name="Ma J."/>
        </authorList>
    </citation>
    <scope>NUCLEOTIDE SEQUENCE [LARGE SCALE GENOMIC DNA]</scope>
    <source>
        <strain evidence="2">CGMCC 4.1469</strain>
    </source>
</reference>
<keyword evidence="2" id="KW-1185">Reference proteome</keyword>
<evidence type="ECO:0000313" key="1">
    <source>
        <dbReference type="EMBL" id="MFC5885750.1"/>
    </source>
</evidence>
<dbReference type="EMBL" id="JBHSOD010000011">
    <property type="protein sequence ID" value="MFC5885750.1"/>
    <property type="molecule type" value="Genomic_DNA"/>
</dbReference>